<proteinExistence type="inferred from homology"/>
<reference evidence="10" key="1">
    <citation type="submission" date="2022-08" db="EMBL/GenBank/DDBJ databases">
        <authorList>
            <person name="Dzunkova M."/>
            <person name="La Clair J."/>
            <person name="Tyml T."/>
            <person name="Doud D."/>
            <person name="Schulz F."/>
            <person name="Piquer S."/>
            <person name="Porcel Sanchis D."/>
            <person name="Osborn A."/>
            <person name="Robinson D."/>
            <person name="Louie K.B."/>
            <person name="Bowen B.P."/>
            <person name="Bowers R."/>
            <person name="Lee J."/>
            <person name="Arnau Llombart V."/>
            <person name="Diaz Villanueva W."/>
            <person name="Gosliner T."/>
            <person name="Northen T."/>
            <person name="Cheng J.-F."/>
            <person name="Burkart M.D."/>
            <person name="Woyke T."/>
        </authorList>
    </citation>
    <scope>NUCLEOTIDE SEQUENCE</scope>
    <source>
        <strain evidence="10">Df01</strain>
    </source>
</reference>
<dbReference type="InterPro" id="IPR001901">
    <property type="entry name" value="Translocase_SecE/Sec61-g"/>
</dbReference>
<evidence type="ECO:0000313" key="11">
    <source>
        <dbReference type="Proteomes" id="UP001168167"/>
    </source>
</evidence>
<dbReference type="HAMAP" id="MF_00422">
    <property type="entry name" value="SecE"/>
    <property type="match status" value="1"/>
</dbReference>
<dbReference type="Gene3D" id="1.20.5.1030">
    <property type="entry name" value="Preprotein translocase secy subunit"/>
    <property type="match status" value="1"/>
</dbReference>
<gene>
    <name evidence="9 10" type="primary">secE</name>
    <name evidence="10" type="ORF">NQX30_07245</name>
</gene>
<comment type="subcellular location">
    <subcellularLocation>
        <location evidence="1">Membrane</location>
    </subcellularLocation>
</comment>
<feature type="transmembrane region" description="Helical" evidence="9">
    <location>
        <begin position="32"/>
        <end position="52"/>
    </location>
</feature>
<keyword evidence="6 9" id="KW-1133">Transmembrane helix</keyword>
<dbReference type="PANTHER" id="PTHR33910:SF1">
    <property type="entry name" value="PROTEIN TRANSLOCASE SUBUNIT SECE"/>
    <property type="match status" value="1"/>
</dbReference>
<sequence>MTSAEKIKLWASAVLVIGSVYVAGYEISSGQAAARVGVLTVGLMLAATLVGFSDSGKAFFAFARSAGVEVRKVIWPSRQETVRTTGVVVMLVSLVMLFLWVVDFILSKMLDILAR</sequence>
<keyword evidence="5 9" id="KW-0653">Protein transport</keyword>
<reference evidence="10" key="2">
    <citation type="journal article" date="2023" name="Microbiome">
        <title>Synthase-selected sorting approach identifies a beta-lactone synthase in a nudibranch symbiotic bacterium.</title>
        <authorList>
            <person name="Dzunkova M."/>
            <person name="La Clair J.J."/>
            <person name="Tyml T."/>
            <person name="Doud D."/>
            <person name="Schulz F."/>
            <person name="Piquer-Esteban S."/>
            <person name="Porcel Sanchis D."/>
            <person name="Osborn A."/>
            <person name="Robinson D."/>
            <person name="Louie K.B."/>
            <person name="Bowen B.P."/>
            <person name="Bowers R.M."/>
            <person name="Lee J."/>
            <person name="Arnau V."/>
            <person name="Diaz-Villanueva W."/>
            <person name="Stepanauskas R."/>
            <person name="Gosliner T."/>
            <person name="Date S.V."/>
            <person name="Northen T.R."/>
            <person name="Cheng J.F."/>
            <person name="Burkart M.D."/>
            <person name="Woyke T."/>
        </authorList>
    </citation>
    <scope>NUCLEOTIDE SEQUENCE</scope>
    <source>
        <strain evidence="10">Df01</strain>
    </source>
</reference>
<evidence type="ECO:0000256" key="1">
    <source>
        <dbReference type="ARBA" id="ARBA00004370"/>
    </source>
</evidence>
<dbReference type="InterPro" id="IPR038379">
    <property type="entry name" value="SecE_sf"/>
</dbReference>
<evidence type="ECO:0000256" key="2">
    <source>
        <dbReference type="ARBA" id="ARBA00022448"/>
    </source>
</evidence>
<dbReference type="InterPro" id="IPR005807">
    <property type="entry name" value="SecE_bac"/>
</dbReference>
<dbReference type="NCBIfam" id="TIGR00964">
    <property type="entry name" value="secE_bact"/>
    <property type="match status" value="1"/>
</dbReference>
<comment type="function">
    <text evidence="9">Essential subunit of the Sec protein translocation channel SecYEG. Clamps together the 2 halves of SecY. May contact the channel plug during translocation.</text>
</comment>
<dbReference type="Pfam" id="PF00584">
    <property type="entry name" value="SecE"/>
    <property type="match status" value="1"/>
</dbReference>
<comment type="caution">
    <text evidence="9">Lacks conserved residue(s) required for the propagation of feature annotation.</text>
</comment>
<protein>
    <recommendedName>
        <fullName evidence="9">Protein translocase subunit SecE</fullName>
    </recommendedName>
</protein>
<comment type="similarity">
    <text evidence="9">Belongs to the SecE/SEC61-gamma family.</text>
</comment>
<dbReference type="EMBL" id="JANQAO010000004">
    <property type="protein sequence ID" value="MDM5148152.1"/>
    <property type="molecule type" value="Genomic_DNA"/>
</dbReference>
<name>A0ABT7QN51_9GAMM</name>
<feature type="transmembrane region" description="Helical" evidence="9">
    <location>
        <begin position="6"/>
        <end position="25"/>
    </location>
</feature>
<dbReference type="PANTHER" id="PTHR33910">
    <property type="entry name" value="PROTEIN TRANSLOCASE SUBUNIT SECE"/>
    <property type="match status" value="1"/>
</dbReference>
<keyword evidence="2 9" id="KW-0813">Transport</keyword>
<comment type="caution">
    <text evidence="10">The sequence shown here is derived from an EMBL/GenBank/DDBJ whole genome shotgun (WGS) entry which is preliminary data.</text>
</comment>
<keyword evidence="4 9" id="KW-0812">Transmembrane</keyword>
<evidence type="ECO:0000256" key="9">
    <source>
        <dbReference type="HAMAP-Rule" id="MF_00422"/>
    </source>
</evidence>
<comment type="subunit">
    <text evidence="9">Component of the Sec protein translocase complex. Heterotrimer consisting of SecY, SecE and SecG subunits. The heterotrimers can form oligomers, although 1 heterotrimer is thought to be able to translocate proteins. Interacts with the ribosome. Interacts with SecDF, and other proteins may be involved. Interacts with SecA.</text>
</comment>
<accession>A0ABT7QN51</accession>
<keyword evidence="8 9" id="KW-0472">Membrane</keyword>
<evidence type="ECO:0000256" key="6">
    <source>
        <dbReference type="ARBA" id="ARBA00022989"/>
    </source>
</evidence>
<dbReference type="PRINTS" id="PR01650">
    <property type="entry name" value="SECETRNLCASE"/>
</dbReference>
<feature type="transmembrane region" description="Helical" evidence="9">
    <location>
        <begin position="85"/>
        <end position="106"/>
    </location>
</feature>
<evidence type="ECO:0000313" key="10">
    <source>
        <dbReference type="EMBL" id="MDM5148152.1"/>
    </source>
</evidence>
<keyword evidence="7 9" id="KW-0811">Translocation</keyword>
<keyword evidence="11" id="KW-1185">Reference proteome</keyword>
<evidence type="ECO:0000256" key="8">
    <source>
        <dbReference type="ARBA" id="ARBA00023136"/>
    </source>
</evidence>
<keyword evidence="3 9" id="KW-1003">Cell membrane</keyword>
<evidence type="ECO:0000256" key="5">
    <source>
        <dbReference type="ARBA" id="ARBA00022927"/>
    </source>
</evidence>
<dbReference type="Proteomes" id="UP001168167">
    <property type="component" value="Unassembled WGS sequence"/>
</dbReference>
<evidence type="ECO:0000256" key="4">
    <source>
        <dbReference type="ARBA" id="ARBA00022692"/>
    </source>
</evidence>
<evidence type="ECO:0000256" key="7">
    <source>
        <dbReference type="ARBA" id="ARBA00023010"/>
    </source>
</evidence>
<evidence type="ECO:0000256" key="3">
    <source>
        <dbReference type="ARBA" id="ARBA00022475"/>
    </source>
</evidence>
<organism evidence="10 11">
    <name type="scientific">Candidatus Doriopsillibacter californiensis</name>
    <dbReference type="NCBI Taxonomy" id="2970740"/>
    <lineage>
        <taxon>Bacteria</taxon>
        <taxon>Pseudomonadati</taxon>
        <taxon>Pseudomonadota</taxon>
        <taxon>Gammaproteobacteria</taxon>
        <taxon>Candidatus Tethybacterales</taxon>
        <taxon>Candidatus Persebacteraceae</taxon>
        <taxon>Candidatus Doriopsillibacter</taxon>
    </lineage>
</organism>